<keyword evidence="2" id="KW-0732">Signal</keyword>
<dbReference type="InterPro" id="IPR025665">
    <property type="entry name" value="Beta-barrel_OMP_2"/>
</dbReference>
<protein>
    <submittedName>
        <fullName evidence="4">PorT family protein</fullName>
    </submittedName>
</protein>
<dbReference type="AlphaFoldDB" id="A0A418QML4"/>
<comment type="caution">
    <text evidence="4">The sequence shown here is derived from an EMBL/GenBank/DDBJ whole genome shotgun (WGS) entry which is preliminary data.</text>
</comment>
<keyword evidence="5" id="KW-1185">Reference proteome</keyword>
<feature type="chain" id="PRO_5019575939" evidence="2">
    <location>
        <begin position="24"/>
        <end position="389"/>
    </location>
</feature>
<name>A0A418QML4_9BACT</name>
<proteinExistence type="predicted"/>
<evidence type="ECO:0000313" key="4">
    <source>
        <dbReference type="EMBL" id="RIY06369.1"/>
    </source>
</evidence>
<evidence type="ECO:0000259" key="3">
    <source>
        <dbReference type="Pfam" id="PF13568"/>
    </source>
</evidence>
<dbReference type="Proteomes" id="UP000284250">
    <property type="component" value="Unassembled WGS sequence"/>
</dbReference>
<evidence type="ECO:0000256" key="1">
    <source>
        <dbReference type="SAM" id="MobiDB-lite"/>
    </source>
</evidence>
<feature type="signal peptide" evidence="2">
    <location>
        <begin position="1"/>
        <end position="23"/>
    </location>
</feature>
<dbReference type="EMBL" id="QYCN01000041">
    <property type="protein sequence ID" value="RIY06369.1"/>
    <property type="molecule type" value="Genomic_DNA"/>
</dbReference>
<gene>
    <name evidence="4" type="ORF">D0T11_18915</name>
</gene>
<accession>A0A418QML4</accession>
<evidence type="ECO:0000256" key="2">
    <source>
        <dbReference type="SAM" id="SignalP"/>
    </source>
</evidence>
<feature type="region of interest" description="Disordered" evidence="1">
    <location>
        <begin position="143"/>
        <end position="182"/>
    </location>
</feature>
<organism evidence="4 5">
    <name type="scientific">Hymenobacter rubripertinctus</name>
    <dbReference type="NCBI Taxonomy" id="2029981"/>
    <lineage>
        <taxon>Bacteria</taxon>
        <taxon>Pseudomonadati</taxon>
        <taxon>Bacteroidota</taxon>
        <taxon>Cytophagia</taxon>
        <taxon>Cytophagales</taxon>
        <taxon>Hymenobacteraceae</taxon>
        <taxon>Hymenobacter</taxon>
    </lineage>
</organism>
<sequence length="389" mass="42924">MKRSFLLPLLTMLLALVSTTGSAGALRPASLNDDTIVVRLPNQATMTLYVKNKAQLRELRNYKLDSLIVLLDTYIAQAEKASKNSTSEQVTMEFYPAKDQPGQQVPEQIRITMHNEPGKPAGRTARTGDHVDVTLGRVFGVSVDENTDGSGNDRVSVRVGSSAKSDSVRNAERKARQEERANRAVHSNFDIDLGLNALTNQATAPGDFRPDLRPAASRYISLNWHYDIRLGRKGSPLYLRTGPELAFNNYMLDNVYQFRSANGVTSVTLPDAGRNLTKSKLAVSSINLPLMPMLSFRDKKGHDAFRIGAGGFVGYRLGAHTKIKYEEGGSTKKDKDRGSYNLEDFQYGVQGTIGIRSIDLFAKYNLNNTFKDNRGPQANTISFGISLLN</sequence>
<evidence type="ECO:0000313" key="5">
    <source>
        <dbReference type="Proteomes" id="UP000284250"/>
    </source>
</evidence>
<feature type="compositionally biased region" description="Basic and acidic residues" evidence="1">
    <location>
        <begin position="166"/>
        <end position="182"/>
    </location>
</feature>
<reference evidence="4 5" key="1">
    <citation type="submission" date="2019-01" db="EMBL/GenBank/DDBJ databases">
        <title>Hymenobacter humicola sp. nov., isolated from soils in Antarctica.</title>
        <authorList>
            <person name="Sedlacek I."/>
            <person name="Holochova P."/>
            <person name="Kralova S."/>
            <person name="Pantucek R."/>
            <person name="Stankova E."/>
            <person name="Vrbovska V."/>
            <person name="Kristofova L."/>
            <person name="Svec P."/>
            <person name="Busse H.-J."/>
        </authorList>
    </citation>
    <scope>NUCLEOTIDE SEQUENCE [LARGE SCALE GENOMIC DNA]</scope>
    <source>
        <strain evidence="4 5">CCM 8852</strain>
    </source>
</reference>
<dbReference type="RefSeq" id="WP_119657378.1">
    <property type="nucleotide sequence ID" value="NZ_JBHUOI010000066.1"/>
</dbReference>
<dbReference type="Pfam" id="PF13568">
    <property type="entry name" value="OMP_b-brl_2"/>
    <property type="match status" value="1"/>
</dbReference>
<dbReference type="OrthoDB" id="891525at2"/>
<feature type="domain" description="Outer membrane protein beta-barrel" evidence="3">
    <location>
        <begin position="234"/>
        <end position="366"/>
    </location>
</feature>